<sequence length="300" mass="32905">MFKNLIVYRIAPEWTPDAAQLEDALDKARFVECGATQPVSAGWVEPRGTAHAALLEVVDGHWLAKLMVEQKVVPGAVVKRRIDEMAAQIEQQTGRKPGKKQKKELKEDALHELLPMAFTKRSAVNVWIDPQQRLLIVDSGSVARADDVVTQLVKACEGLGVMLLQTAETPAAVMSSWLAGGEPPAAFSVDRECELKSPDEMKSVVRYARHALDIDEVRQHIANGKQPTRLALTWQGRVSFVLSDTMQIRKIAFLDGVFEGLPKAEKDEAFEADAAIATGELRQLIPDLIEALGGEHAMAA</sequence>
<dbReference type="EMBL" id="JAZIBG010000054">
    <property type="protein sequence ID" value="MEF7617112.1"/>
    <property type="molecule type" value="Genomic_DNA"/>
</dbReference>
<organism evidence="6 7">
    <name type="scientific">Aquincola agrisoli</name>
    <dbReference type="NCBI Taxonomy" id="3119538"/>
    <lineage>
        <taxon>Bacteria</taxon>
        <taxon>Pseudomonadati</taxon>
        <taxon>Pseudomonadota</taxon>
        <taxon>Betaproteobacteria</taxon>
        <taxon>Burkholderiales</taxon>
        <taxon>Sphaerotilaceae</taxon>
        <taxon>Aquincola</taxon>
    </lineage>
</organism>
<evidence type="ECO:0000256" key="4">
    <source>
        <dbReference type="ARBA" id="ARBA00022490"/>
    </source>
</evidence>
<evidence type="ECO:0000313" key="7">
    <source>
        <dbReference type="Proteomes" id="UP001336250"/>
    </source>
</evidence>
<comment type="caution">
    <text evidence="6">The sequence shown here is derived from an EMBL/GenBank/DDBJ whole genome shotgun (WGS) entry which is preliminary data.</text>
</comment>
<proteinExistence type="inferred from homology"/>
<evidence type="ECO:0000256" key="5">
    <source>
        <dbReference type="ARBA" id="ARBA00023172"/>
    </source>
</evidence>
<keyword evidence="7" id="KW-1185">Reference proteome</keyword>
<evidence type="ECO:0000256" key="3">
    <source>
        <dbReference type="ARBA" id="ARBA00022296"/>
    </source>
</evidence>
<dbReference type="RefSeq" id="WP_332292792.1">
    <property type="nucleotide sequence ID" value="NZ_JAZIBG010000054.1"/>
</dbReference>
<dbReference type="Proteomes" id="UP001336250">
    <property type="component" value="Unassembled WGS sequence"/>
</dbReference>
<dbReference type="NCBIfam" id="NF001464">
    <property type="entry name" value="PRK00321.1-5"/>
    <property type="match status" value="1"/>
</dbReference>
<dbReference type="NCBIfam" id="NF001463">
    <property type="entry name" value="PRK00321.1-4"/>
    <property type="match status" value="1"/>
</dbReference>
<dbReference type="PANTHER" id="PTHR38103:SF1">
    <property type="entry name" value="RECOMBINATION-ASSOCIATED PROTEIN RDGC"/>
    <property type="match status" value="1"/>
</dbReference>
<dbReference type="PANTHER" id="PTHR38103">
    <property type="entry name" value="RECOMBINATION-ASSOCIATED PROTEIN RDGC"/>
    <property type="match status" value="1"/>
</dbReference>
<evidence type="ECO:0000313" key="6">
    <source>
        <dbReference type="EMBL" id="MEF7617112.1"/>
    </source>
</evidence>
<dbReference type="GO" id="GO:0000018">
    <property type="term" value="P:regulation of DNA recombination"/>
    <property type="evidence" value="ECO:0007669"/>
    <property type="project" value="TreeGrafter"/>
</dbReference>
<dbReference type="GO" id="GO:0006310">
    <property type="term" value="P:DNA recombination"/>
    <property type="evidence" value="ECO:0007669"/>
    <property type="project" value="UniProtKB-KW"/>
</dbReference>
<dbReference type="GO" id="GO:0043590">
    <property type="term" value="C:bacterial nucleoid"/>
    <property type="evidence" value="ECO:0007669"/>
    <property type="project" value="TreeGrafter"/>
</dbReference>
<dbReference type="AlphaFoldDB" id="A0AAW9QN88"/>
<name>A0AAW9QN88_9BURK</name>
<accession>A0AAW9QN88</accession>
<dbReference type="GO" id="GO:0003690">
    <property type="term" value="F:double-stranded DNA binding"/>
    <property type="evidence" value="ECO:0007669"/>
    <property type="project" value="TreeGrafter"/>
</dbReference>
<protein>
    <recommendedName>
        <fullName evidence="3">Recombination-associated protein RdgC</fullName>
    </recommendedName>
</protein>
<comment type="subcellular location">
    <subcellularLocation>
        <location evidence="1">Cytoplasm</location>
        <location evidence="1">Nucleoid</location>
    </subcellularLocation>
</comment>
<keyword evidence="5" id="KW-0233">DNA recombination</keyword>
<reference evidence="6 7" key="1">
    <citation type="submission" date="2024-02" db="EMBL/GenBank/DDBJ databases">
        <title>Genome sequence of Aquincola sp. MAHUQ-54.</title>
        <authorList>
            <person name="Huq M.A."/>
        </authorList>
    </citation>
    <scope>NUCLEOTIDE SEQUENCE [LARGE SCALE GENOMIC DNA]</scope>
    <source>
        <strain evidence="6 7">MAHUQ-54</strain>
    </source>
</reference>
<comment type="similarity">
    <text evidence="2">Belongs to the RdgC family.</text>
</comment>
<keyword evidence="4" id="KW-0963">Cytoplasm</keyword>
<evidence type="ECO:0000256" key="2">
    <source>
        <dbReference type="ARBA" id="ARBA00008657"/>
    </source>
</evidence>
<dbReference type="InterPro" id="IPR007476">
    <property type="entry name" value="RdgC"/>
</dbReference>
<dbReference type="Pfam" id="PF04381">
    <property type="entry name" value="RdgC"/>
    <property type="match status" value="1"/>
</dbReference>
<evidence type="ECO:0000256" key="1">
    <source>
        <dbReference type="ARBA" id="ARBA00004453"/>
    </source>
</evidence>
<gene>
    <name evidence="6" type="ORF">V4F39_24575</name>
</gene>